<gene>
    <name evidence="2" type="ORF">BKG62_19055</name>
</gene>
<accession>A0AB73LF73</accession>
<feature type="domain" description="HTH cro/C1-type" evidence="1">
    <location>
        <begin position="26"/>
        <end position="85"/>
    </location>
</feature>
<proteinExistence type="predicted"/>
<dbReference type="SUPFAM" id="SSF47413">
    <property type="entry name" value="lambda repressor-like DNA-binding domains"/>
    <property type="match status" value="1"/>
</dbReference>
<evidence type="ECO:0000313" key="3">
    <source>
        <dbReference type="Proteomes" id="UP000180113"/>
    </source>
</evidence>
<name>A0AB73LF73_MYCCH</name>
<dbReference type="AlphaFoldDB" id="A0AB73LF73"/>
<sequence length="152" mass="16551">MEFSGATGTVFCMHERHTAAVVSANLKRLRTVLGVSSRSLAQSMNELGAPMSSSGITDIESGRRGVSVDQLTCIAAALGVSPITLLTPWVADGDADPDPGAEAMLSGTSPERAEDIYLWLRGDRSLTDELLDDFEREAFRRQVNPPWTWRKK</sequence>
<evidence type="ECO:0000259" key="1">
    <source>
        <dbReference type="PROSITE" id="PS50943"/>
    </source>
</evidence>
<dbReference type="GO" id="GO:0003677">
    <property type="term" value="F:DNA binding"/>
    <property type="evidence" value="ECO:0007669"/>
    <property type="project" value="InterPro"/>
</dbReference>
<dbReference type="CDD" id="cd00093">
    <property type="entry name" value="HTH_XRE"/>
    <property type="match status" value="1"/>
</dbReference>
<comment type="caution">
    <text evidence="2">The sequence shown here is derived from an EMBL/GenBank/DDBJ whole genome shotgun (WGS) entry which is preliminary data.</text>
</comment>
<organism evidence="2 3">
    <name type="scientific">Mycobacteroides chelonae</name>
    <name type="common">Mycobacterium chelonae</name>
    <dbReference type="NCBI Taxonomy" id="1774"/>
    <lineage>
        <taxon>Bacteria</taxon>
        <taxon>Bacillati</taxon>
        <taxon>Actinomycetota</taxon>
        <taxon>Actinomycetes</taxon>
        <taxon>Mycobacteriales</taxon>
        <taxon>Mycobacteriaceae</taxon>
        <taxon>Mycobacteroides</taxon>
    </lineage>
</organism>
<evidence type="ECO:0000313" key="2">
    <source>
        <dbReference type="EMBL" id="OHT49657.1"/>
    </source>
</evidence>
<protein>
    <recommendedName>
        <fullName evidence="1">HTH cro/C1-type domain-containing protein</fullName>
    </recommendedName>
</protein>
<dbReference type="Gene3D" id="1.10.260.40">
    <property type="entry name" value="lambda repressor-like DNA-binding domains"/>
    <property type="match status" value="1"/>
</dbReference>
<dbReference type="PROSITE" id="PS50943">
    <property type="entry name" value="HTH_CROC1"/>
    <property type="match status" value="1"/>
</dbReference>
<dbReference type="Proteomes" id="UP000180113">
    <property type="component" value="Unassembled WGS sequence"/>
</dbReference>
<reference evidence="2 3" key="1">
    <citation type="submission" date="2016-10" db="EMBL/GenBank/DDBJ databases">
        <title>Evaluation of Human, Animal and Environmental Mycobacterium chelonae Isolates by Core Genome Phylogenomic Analysis, Targeted Gene Comparison, and Anti-microbial Susceptibility Patterns: A Tale of Mistaken Identities.</title>
        <authorList>
            <person name="Fogelson S.B."/>
            <person name="Camus A.C."/>
            <person name="Lorenz W."/>
            <person name="Vasireddy R."/>
            <person name="Vasireddy S."/>
            <person name="Smith T."/>
            <person name="Brown-Elliott B.A."/>
            <person name="Wallace R.J.Jr."/>
            <person name="Hasan N.A."/>
            <person name="Reischl U."/>
            <person name="Sanchez S."/>
        </authorList>
    </citation>
    <scope>NUCLEOTIDE SEQUENCE [LARGE SCALE GENOMIC DNA]</scope>
    <source>
        <strain evidence="2 3">42895</strain>
    </source>
</reference>
<dbReference type="InterPro" id="IPR010982">
    <property type="entry name" value="Lambda_DNA-bd_dom_sf"/>
</dbReference>
<dbReference type="InterPro" id="IPR001387">
    <property type="entry name" value="Cro/C1-type_HTH"/>
</dbReference>
<dbReference type="EMBL" id="MLHW01000014">
    <property type="protein sequence ID" value="OHT49657.1"/>
    <property type="molecule type" value="Genomic_DNA"/>
</dbReference>